<dbReference type="NCBIfam" id="NF006757">
    <property type="entry name" value="PRK09277.1"/>
    <property type="match status" value="1"/>
</dbReference>
<dbReference type="PROSITE" id="PS01244">
    <property type="entry name" value="ACONITASE_2"/>
    <property type="match status" value="1"/>
</dbReference>
<dbReference type="InterPro" id="IPR036008">
    <property type="entry name" value="Aconitase_4Fe-4S_dom"/>
</dbReference>
<dbReference type="Pfam" id="PF00694">
    <property type="entry name" value="Aconitase_C"/>
    <property type="match status" value="1"/>
</dbReference>
<dbReference type="EMBL" id="BSTI01000021">
    <property type="protein sequence ID" value="GLY70236.1"/>
    <property type="molecule type" value="Genomic_DNA"/>
</dbReference>
<comment type="similarity">
    <text evidence="2">Belongs to the aconitase/IPM isomerase family.</text>
</comment>
<keyword evidence="5" id="KW-0411">Iron-sulfur</keyword>
<evidence type="ECO:0000256" key="2">
    <source>
        <dbReference type="ARBA" id="ARBA00007185"/>
    </source>
</evidence>
<sequence>MSATAGRVGESNDSFDCVRSLPGHPDTVFASLELAERHGAGDLHRLPYALRILAENLLRHEDGQTVTTAHIKALTAHDTSASIPFHPERILLQDASGLPVLADLVAIRERAIAEGVAPEVASPARRMGLVVDHAVEVDVAGRGNAAAQNLDREYDRHARRFRFLRWCETQLSGLRVVPPGVGICHQLNLEVLADVVGVRKTGGRRFVAFDTMIGTDSHSTMINALGVVGWGVGGIEATAAALGQPLAIRIPEVVGVRLTGRMAPGVLATDVALRLAEMLRAHGVVEKIVEFHGDGVAALSVADRATIANMAPEYGATMAYFPPDERVLDYLRATGRPASLAEDYLRAQNMITVRDPAEVRYTERSELDLSTIRRTMAGPARPHQAASPSAVAREAGREAPRGQVVIAAITSCTNTANPHTLVTAGLLARRARELGLSTPSWVKTSFTPGSRSSAEILRASGLQRWLDELGFQVAGFGCGTCMGNSGPLNAGVSESLAAGNVRGVAVLSGNRNFPGRIHPDVTDSYLASPPLVVAAALAGDIAVDLDTDPLGHDQAGRPVRLADLWPDPDEVDKVVGEFSSDALRRAATGALTTDRWLSLPHSEGPTYEWEDESGSIRRPPFADASLTRPVVDGDDILGAQALLVLGDDITTDHISPVARISRDSAAGEWLAERAVGAPDFGSFASRRLNHDVMLRGGFANVRLENLLVPGRRGGWTRTVCTPSGERPAEPVPVHEAAEAFVRAGVPAIVVAGHRYGTGSARDWAAKVTRLLGIRVVVARGFERIHRTNLVALGVLPIECPSLDPASLAPADRFDLLGAGTDAPGVEVRIVRDGQVVARHEGRKRLDNDVERAWLRHGGIIGHLIAEWT</sequence>
<gene>
    <name evidence="9" type="ORF">Atai01_68550</name>
</gene>
<keyword evidence="10" id="KW-1185">Reference proteome</keyword>
<dbReference type="InterPro" id="IPR000573">
    <property type="entry name" value="AconitaseA/IPMdHydase_ssu_swvl"/>
</dbReference>
<dbReference type="InterPro" id="IPR015931">
    <property type="entry name" value="Acnase/IPM_dHydase_lsu_aba_1/3"/>
</dbReference>
<dbReference type="PRINTS" id="PR00415">
    <property type="entry name" value="ACONITASE"/>
</dbReference>
<dbReference type="NCBIfam" id="NF009520">
    <property type="entry name" value="PRK12881.1"/>
    <property type="match status" value="1"/>
</dbReference>
<reference evidence="9" key="1">
    <citation type="submission" date="2023-03" db="EMBL/GenBank/DDBJ databases">
        <title>Amycolatopsis taiwanensis NBRC 103393.</title>
        <authorList>
            <person name="Ichikawa N."/>
            <person name="Sato H."/>
            <person name="Tonouchi N."/>
        </authorList>
    </citation>
    <scope>NUCLEOTIDE SEQUENCE</scope>
    <source>
        <strain evidence="9">NBRC 103393</strain>
    </source>
</reference>
<protein>
    <submittedName>
        <fullName evidence="9">Aconitate hydratase</fullName>
    </submittedName>
</protein>
<proteinExistence type="inferred from homology"/>
<dbReference type="InterPro" id="IPR018136">
    <property type="entry name" value="Aconitase_4Fe-4S_BS"/>
</dbReference>
<dbReference type="PANTHER" id="PTHR11670">
    <property type="entry name" value="ACONITASE/IRON-RESPONSIVE ELEMENT FAMILY MEMBER"/>
    <property type="match status" value="1"/>
</dbReference>
<feature type="domain" description="Aconitase/3-isopropylmalate dehydratase large subunit alpha/beta/alpha" evidence="7">
    <location>
        <begin position="77"/>
        <end position="539"/>
    </location>
</feature>
<feature type="domain" description="Aconitase A/isopropylmalate dehydratase small subunit swivel" evidence="8">
    <location>
        <begin position="671"/>
        <end position="800"/>
    </location>
</feature>
<accession>A0A9W6VL75</accession>
<keyword evidence="3" id="KW-0479">Metal-binding</keyword>
<evidence type="ECO:0000256" key="6">
    <source>
        <dbReference type="SAM" id="MobiDB-lite"/>
    </source>
</evidence>
<organism evidence="9 10">
    <name type="scientific">Amycolatopsis taiwanensis</name>
    <dbReference type="NCBI Taxonomy" id="342230"/>
    <lineage>
        <taxon>Bacteria</taxon>
        <taxon>Bacillati</taxon>
        <taxon>Actinomycetota</taxon>
        <taxon>Actinomycetes</taxon>
        <taxon>Pseudonocardiales</taxon>
        <taxon>Pseudonocardiaceae</taxon>
        <taxon>Amycolatopsis</taxon>
    </lineage>
</organism>
<dbReference type="InterPro" id="IPR015928">
    <property type="entry name" value="Aconitase/3IPM_dehydase_swvl"/>
</dbReference>
<dbReference type="SUPFAM" id="SSF52016">
    <property type="entry name" value="LeuD/IlvD-like"/>
    <property type="match status" value="1"/>
</dbReference>
<dbReference type="RefSeq" id="WP_285489478.1">
    <property type="nucleotide sequence ID" value="NZ_BSTI01000021.1"/>
</dbReference>
<evidence type="ECO:0000256" key="4">
    <source>
        <dbReference type="ARBA" id="ARBA00023004"/>
    </source>
</evidence>
<dbReference type="GO" id="GO:0046872">
    <property type="term" value="F:metal ion binding"/>
    <property type="evidence" value="ECO:0007669"/>
    <property type="project" value="UniProtKB-KW"/>
</dbReference>
<evidence type="ECO:0000256" key="3">
    <source>
        <dbReference type="ARBA" id="ARBA00022723"/>
    </source>
</evidence>
<dbReference type="SUPFAM" id="SSF53732">
    <property type="entry name" value="Aconitase iron-sulfur domain"/>
    <property type="match status" value="1"/>
</dbReference>
<dbReference type="AlphaFoldDB" id="A0A9W6VL75"/>
<evidence type="ECO:0000256" key="5">
    <source>
        <dbReference type="ARBA" id="ARBA00023014"/>
    </source>
</evidence>
<keyword evidence="4" id="KW-0408">Iron</keyword>
<dbReference type="Proteomes" id="UP001165136">
    <property type="component" value="Unassembled WGS sequence"/>
</dbReference>
<comment type="caution">
    <text evidence="9">The sequence shown here is derived from an EMBL/GenBank/DDBJ whole genome shotgun (WGS) entry which is preliminary data.</text>
</comment>
<evidence type="ECO:0000313" key="9">
    <source>
        <dbReference type="EMBL" id="GLY70236.1"/>
    </source>
</evidence>
<feature type="region of interest" description="Disordered" evidence="6">
    <location>
        <begin position="377"/>
        <end position="397"/>
    </location>
</feature>
<dbReference type="GO" id="GO:0051536">
    <property type="term" value="F:iron-sulfur cluster binding"/>
    <property type="evidence" value="ECO:0007669"/>
    <property type="project" value="UniProtKB-KW"/>
</dbReference>
<name>A0A9W6VL75_9PSEU</name>
<dbReference type="InterPro" id="IPR006249">
    <property type="entry name" value="Aconitase/IRP2"/>
</dbReference>
<dbReference type="Gene3D" id="3.20.19.10">
    <property type="entry name" value="Aconitase, domain 4"/>
    <property type="match status" value="1"/>
</dbReference>
<dbReference type="InterPro" id="IPR001030">
    <property type="entry name" value="Acoase/IPM_deHydtase_lsu_aba"/>
</dbReference>
<evidence type="ECO:0000259" key="8">
    <source>
        <dbReference type="Pfam" id="PF00694"/>
    </source>
</evidence>
<dbReference type="Gene3D" id="6.10.190.10">
    <property type="match status" value="1"/>
</dbReference>
<dbReference type="Gene3D" id="3.30.499.10">
    <property type="entry name" value="Aconitase, domain 3"/>
    <property type="match status" value="2"/>
</dbReference>
<dbReference type="Pfam" id="PF00330">
    <property type="entry name" value="Aconitase"/>
    <property type="match status" value="1"/>
</dbReference>
<comment type="cofactor">
    <cofactor evidence="1">
        <name>[4Fe-4S] cluster</name>
        <dbReference type="ChEBI" id="CHEBI:49883"/>
    </cofactor>
</comment>
<evidence type="ECO:0000256" key="1">
    <source>
        <dbReference type="ARBA" id="ARBA00001966"/>
    </source>
</evidence>
<evidence type="ECO:0000259" key="7">
    <source>
        <dbReference type="Pfam" id="PF00330"/>
    </source>
</evidence>
<evidence type="ECO:0000313" key="10">
    <source>
        <dbReference type="Proteomes" id="UP001165136"/>
    </source>
</evidence>